<accession>A0A166BIG5</accession>
<reference evidence="1 2" key="1">
    <citation type="journal article" date="2016" name="Mol. Biol. Evol.">
        <title>Comparative Genomics of Early-Diverging Mushroom-Forming Fungi Provides Insights into the Origins of Lignocellulose Decay Capabilities.</title>
        <authorList>
            <person name="Nagy L.G."/>
            <person name="Riley R."/>
            <person name="Tritt A."/>
            <person name="Adam C."/>
            <person name="Daum C."/>
            <person name="Floudas D."/>
            <person name="Sun H."/>
            <person name="Yadav J.S."/>
            <person name="Pangilinan J."/>
            <person name="Larsson K.H."/>
            <person name="Matsuura K."/>
            <person name="Barry K."/>
            <person name="Labutti K."/>
            <person name="Kuo R."/>
            <person name="Ohm R.A."/>
            <person name="Bhattacharya S.S."/>
            <person name="Shirouzu T."/>
            <person name="Yoshinaga Y."/>
            <person name="Martin F.M."/>
            <person name="Grigoriev I.V."/>
            <person name="Hibbett D.S."/>
        </authorList>
    </citation>
    <scope>NUCLEOTIDE SEQUENCE [LARGE SCALE GENOMIC DNA]</scope>
    <source>
        <strain evidence="1 2">CBS 109695</strain>
    </source>
</reference>
<organism evidence="1 2">
    <name type="scientific">Athelia psychrophila</name>
    <dbReference type="NCBI Taxonomy" id="1759441"/>
    <lineage>
        <taxon>Eukaryota</taxon>
        <taxon>Fungi</taxon>
        <taxon>Dikarya</taxon>
        <taxon>Basidiomycota</taxon>
        <taxon>Agaricomycotina</taxon>
        <taxon>Agaricomycetes</taxon>
        <taxon>Agaricomycetidae</taxon>
        <taxon>Atheliales</taxon>
        <taxon>Atheliaceae</taxon>
        <taxon>Athelia</taxon>
    </lineage>
</organism>
<sequence length="162" mass="18644">MMLQKALWFTLKGHRNALAMCNVHGLGRYRCCVGYIPKSNGYCIIGAKTPVSKFPFMIFFCFHRVLCYILHACLRHPSLAPTLKPSSHAGSRPSIRLVPDDVLCFLVARQVLEYSMQLLQGIAKYFRKLSELVYISLAIHRYLEREEHARRIASILVFDTLR</sequence>
<evidence type="ECO:0000313" key="2">
    <source>
        <dbReference type="Proteomes" id="UP000076532"/>
    </source>
</evidence>
<dbReference type="AlphaFoldDB" id="A0A166BIG5"/>
<gene>
    <name evidence="1" type="ORF">FIBSPDRAFT_153624</name>
</gene>
<name>A0A166BIG5_9AGAM</name>
<dbReference type="EMBL" id="KV417644">
    <property type="protein sequence ID" value="KZP12676.1"/>
    <property type="molecule type" value="Genomic_DNA"/>
</dbReference>
<protein>
    <submittedName>
        <fullName evidence="1">Uncharacterized protein</fullName>
    </submittedName>
</protein>
<dbReference type="Proteomes" id="UP000076532">
    <property type="component" value="Unassembled WGS sequence"/>
</dbReference>
<proteinExistence type="predicted"/>
<keyword evidence="2" id="KW-1185">Reference proteome</keyword>
<evidence type="ECO:0000313" key="1">
    <source>
        <dbReference type="EMBL" id="KZP12676.1"/>
    </source>
</evidence>